<feature type="signal peptide" evidence="1">
    <location>
        <begin position="1"/>
        <end position="17"/>
    </location>
</feature>
<gene>
    <name evidence="2" type="ORF">EXU30_17760</name>
</gene>
<dbReference type="KEGG" id="smai:EXU30_17760"/>
<evidence type="ECO:0000313" key="2">
    <source>
        <dbReference type="EMBL" id="QBF84314.1"/>
    </source>
</evidence>
<dbReference type="OrthoDB" id="9836582at2"/>
<feature type="chain" id="PRO_5019346600" evidence="1">
    <location>
        <begin position="18"/>
        <end position="160"/>
    </location>
</feature>
<dbReference type="EMBL" id="CP036200">
    <property type="protein sequence ID" value="QBF84314.1"/>
    <property type="molecule type" value="Genomic_DNA"/>
</dbReference>
<proteinExistence type="predicted"/>
<dbReference type="AlphaFoldDB" id="A0A411PLF5"/>
<evidence type="ECO:0000313" key="3">
    <source>
        <dbReference type="Proteomes" id="UP000291106"/>
    </source>
</evidence>
<reference evidence="2 3" key="1">
    <citation type="submission" date="2019-02" db="EMBL/GenBank/DDBJ databases">
        <title>Shewanella sp. D4-2 isolated from Dokdo Island.</title>
        <authorList>
            <person name="Baek K."/>
        </authorList>
    </citation>
    <scope>NUCLEOTIDE SEQUENCE [LARGE SCALE GENOMIC DNA]</scope>
    <source>
        <strain evidence="2 3">D4-2</strain>
    </source>
</reference>
<accession>A0A411PLF5</accession>
<evidence type="ECO:0000256" key="1">
    <source>
        <dbReference type="SAM" id="SignalP"/>
    </source>
</evidence>
<dbReference type="Proteomes" id="UP000291106">
    <property type="component" value="Chromosome"/>
</dbReference>
<keyword evidence="3" id="KW-1185">Reference proteome</keyword>
<keyword evidence="1" id="KW-0732">Signal</keyword>
<dbReference type="RefSeq" id="WP_130602301.1">
    <property type="nucleotide sequence ID" value="NZ_CP036200.1"/>
</dbReference>
<protein>
    <submittedName>
        <fullName evidence="2">Uncharacterized protein</fullName>
    </submittedName>
</protein>
<sequence length="160" mass="17953">MHKYLLLQALLYFNVHAADEVIASFDEKRTCVPETDDCQSTLTISTNRNVYVFENLLGSFHHSTTNNQIFDCGGDTLSYAPNANLINANGSTLRIVHNNGVGECGLTPDQRYYFIIDETPVLSVYDNTARLLLSKPVSFQSTVKYKINNLVYEVWVPGIP</sequence>
<name>A0A411PLF5_9GAMM</name>
<organism evidence="2 3">
    <name type="scientific">Shewanella maritima</name>
    <dbReference type="NCBI Taxonomy" id="2520507"/>
    <lineage>
        <taxon>Bacteria</taxon>
        <taxon>Pseudomonadati</taxon>
        <taxon>Pseudomonadota</taxon>
        <taxon>Gammaproteobacteria</taxon>
        <taxon>Alteromonadales</taxon>
        <taxon>Shewanellaceae</taxon>
        <taxon>Shewanella</taxon>
    </lineage>
</organism>